<feature type="non-terminal residue" evidence="2">
    <location>
        <position position="1"/>
    </location>
</feature>
<name>A0A9D1V9Z4_9FIRM</name>
<dbReference type="AlphaFoldDB" id="A0A9D1V9Z4"/>
<gene>
    <name evidence="2" type="ORF">H9741_08470</name>
</gene>
<dbReference type="Pfam" id="PF25583">
    <property type="entry name" value="WCX"/>
    <property type="match status" value="1"/>
</dbReference>
<evidence type="ECO:0000313" key="3">
    <source>
        <dbReference type="Proteomes" id="UP000824204"/>
    </source>
</evidence>
<accession>A0A9D1V9Z4</accession>
<reference evidence="2" key="1">
    <citation type="journal article" date="2021" name="PeerJ">
        <title>Extensive microbial diversity within the chicken gut microbiome revealed by metagenomics and culture.</title>
        <authorList>
            <person name="Gilroy R."/>
            <person name="Ravi A."/>
            <person name="Getino M."/>
            <person name="Pursley I."/>
            <person name="Horton D.L."/>
            <person name="Alikhan N.F."/>
            <person name="Baker D."/>
            <person name="Gharbi K."/>
            <person name="Hall N."/>
            <person name="Watson M."/>
            <person name="Adriaenssens E.M."/>
            <person name="Foster-Nyarko E."/>
            <person name="Jarju S."/>
            <person name="Secka A."/>
            <person name="Antonio M."/>
            <person name="Oren A."/>
            <person name="Chaudhuri R.R."/>
            <person name="La Ragione R."/>
            <person name="Hildebrand F."/>
            <person name="Pallen M.J."/>
        </authorList>
    </citation>
    <scope>NUCLEOTIDE SEQUENCE</scope>
    <source>
        <strain evidence="2">811</strain>
    </source>
</reference>
<evidence type="ECO:0000313" key="2">
    <source>
        <dbReference type="EMBL" id="HIX08489.1"/>
    </source>
</evidence>
<feature type="domain" description="WCX" evidence="1">
    <location>
        <begin position="24"/>
        <end position="100"/>
    </location>
</feature>
<reference evidence="2" key="2">
    <citation type="submission" date="2021-04" db="EMBL/GenBank/DDBJ databases">
        <authorList>
            <person name="Gilroy R."/>
        </authorList>
    </citation>
    <scope>NUCLEOTIDE SEQUENCE</scope>
    <source>
        <strain evidence="2">811</strain>
    </source>
</reference>
<evidence type="ECO:0000259" key="1">
    <source>
        <dbReference type="Pfam" id="PF25583"/>
    </source>
</evidence>
<comment type="caution">
    <text evidence="2">The sequence shown here is derived from an EMBL/GenBank/DDBJ whole genome shotgun (WGS) entry which is preliminary data.</text>
</comment>
<dbReference type="InterPro" id="IPR057727">
    <property type="entry name" value="WCX_dom"/>
</dbReference>
<sequence length="107" mass="12725">RVLLTYNERDYLDEYGMKQNGEWYPIRLKLTGRYAMLIKERIYGKEQSIDEIDNNTTILSCKMQNKEDIKNFVLGFGEHCEVLEPQWLRKEILEKAGEIAKIYSEKS</sequence>
<dbReference type="Proteomes" id="UP000824204">
    <property type="component" value="Unassembled WGS sequence"/>
</dbReference>
<dbReference type="EMBL" id="DXFX01000109">
    <property type="protein sequence ID" value="HIX08489.1"/>
    <property type="molecule type" value="Genomic_DNA"/>
</dbReference>
<protein>
    <submittedName>
        <fullName evidence="2">WYL domain-containing protein</fullName>
    </submittedName>
</protein>
<organism evidence="2 3">
    <name type="scientific">Candidatus Borkfalkia faecipullorum</name>
    <dbReference type="NCBI Taxonomy" id="2838510"/>
    <lineage>
        <taxon>Bacteria</taxon>
        <taxon>Bacillati</taxon>
        <taxon>Bacillota</taxon>
        <taxon>Clostridia</taxon>
        <taxon>Christensenellales</taxon>
        <taxon>Christensenellaceae</taxon>
        <taxon>Candidatus Borkfalkia</taxon>
    </lineage>
</organism>
<proteinExistence type="predicted"/>